<evidence type="ECO:0000256" key="1">
    <source>
        <dbReference type="ARBA" id="ARBA00000085"/>
    </source>
</evidence>
<dbReference type="SMART" id="SM00387">
    <property type="entry name" value="HATPase_c"/>
    <property type="match status" value="1"/>
</dbReference>
<dbReference type="SUPFAM" id="SSF47384">
    <property type="entry name" value="Homodimeric domain of signal transducing histidine kinase"/>
    <property type="match status" value="1"/>
</dbReference>
<keyword evidence="8" id="KW-0547">Nucleotide-binding</keyword>
<organism evidence="23 24">
    <name type="scientific">Dethiosulfovibrio salsuginis</name>
    <dbReference type="NCBI Taxonomy" id="561720"/>
    <lineage>
        <taxon>Bacteria</taxon>
        <taxon>Thermotogati</taxon>
        <taxon>Synergistota</taxon>
        <taxon>Synergistia</taxon>
        <taxon>Synergistales</taxon>
        <taxon>Dethiosulfovibrionaceae</taxon>
        <taxon>Dethiosulfovibrio</taxon>
    </lineage>
</organism>
<evidence type="ECO:0000313" key="23">
    <source>
        <dbReference type="EMBL" id="SMG26558.1"/>
    </source>
</evidence>
<evidence type="ECO:0000256" key="16">
    <source>
        <dbReference type="PROSITE-ProRule" id="PRU00110"/>
    </source>
</evidence>
<dbReference type="SUPFAM" id="SSF55785">
    <property type="entry name" value="PYP-like sensor domain (PAS domain)"/>
    <property type="match status" value="5"/>
</dbReference>
<dbReference type="Proteomes" id="UP000193355">
    <property type="component" value="Unassembled WGS sequence"/>
</dbReference>
<dbReference type="PANTHER" id="PTHR45339:SF1">
    <property type="entry name" value="HYBRID SIGNAL TRANSDUCTION HISTIDINE KINASE J"/>
    <property type="match status" value="1"/>
</dbReference>
<dbReference type="PRINTS" id="PR00344">
    <property type="entry name" value="BCTRLSENSOR"/>
</dbReference>
<dbReference type="CDD" id="cd16922">
    <property type="entry name" value="HATPase_EvgS-ArcB-TorS-like"/>
    <property type="match status" value="1"/>
</dbReference>
<comment type="subcellular location">
    <subcellularLocation>
        <location evidence="2">Cell membrane</location>
        <topology evidence="2">Multi-pass membrane protein</topology>
    </subcellularLocation>
</comment>
<dbReference type="InterPro" id="IPR008207">
    <property type="entry name" value="Sig_transdc_His_kin_Hpt_dom"/>
</dbReference>
<dbReference type="FunFam" id="3.30.565.10:FF:000010">
    <property type="entry name" value="Sensor histidine kinase RcsC"/>
    <property type="match status" value="1"/>
</dbReference>
<dbReference type="SUPFAM" id="SSF55874">
    <property type="entry name" value="ATPase domain of HSP90 chaperone/DNA topoisomerase II/histidine kinase"/>
    <property type="match status" value="1"/>
</dbReference>
<reference evidence="24" key="1">
    <citation type="submission" date="2017-04" db="EMBL/GenBank/DDBJ databases">
        <authorList>
            <person name="Varghese N."/>
            <person name="Submissions S."/>
        </authorList>
    </citation>
    <scope>NUCLEOTIDE SEQUENCE [LARGE SCALE GENOMIC DNA]</scope>
    <source>
        <strain evidence="24">USBA 82</strain>
    </source>
</reference>
<dbReference type="PROSITE" id="PS50894">
    <property type="entry name" value="HPT"/>
    <property type="match status" value="1"/>
</dbReference>
<dbReference type="GO" id="GO:0005886">
    <property type="term" value="C:plasma membrane"/>
    <property type="evidence" value="ECO:0007669"/>
    <property type="project" value="UniProtKB-SubCell"/>
</dbReference>
<dbReference type="Pfam" id="PF08448">
    <property type="entry name" value="PAS_4"/>
    <property type="match status" value="1"/>
</dbReference>
<evidence type="ECO:0000256" key="2">
    <source>
        <dbReference type="ARBA" id="ARBA00004651"/>
    </source>
</evidence>
<evidence type="ECO:0000259" key="21">
    <source>
        <dbReference type="PROSITE" id="PS50113"/>
    </source>
</evidence>
<dbReference type="Pfam" id="PF00072">
    <property type="entry name" value="Response_reg"/>
    <property type="match status" value="1"/>
</dbReference>
<evidence type="ECO:0000256" key="10">
    <source>
        <dbReference type="ARBA" id="ARBA00022840"/>
    </source>
</evidence>
<feature type="domain" description="PAS" evidence="20">
    <location>
        <begin position="124"/>
        <end position="194"/>
    </location>
</feature>
<dbReference type="SUPFAM" id="SSF52172">
    <property type="entry name" value="CheY-like"/>
    <property type="match status" value="1"/>
</dbReference>
<protein>
    <recommendedName>
        <fullName evidence="15">Sensory/regulatory protein RpfC</fullName>
        <ecNumber evidence="3">2.7.13.3</ecNumber>
    </recommendedName>
</protein>
<dbReference type="FunFam" id="1.10.287.130:FF:000002">
    <property type="entry name" value="Two-component osmosensing histidine kinase"/>
    <property type="match status" value="1"/>
</dbReference>
<sequence length="1160" mass="131309">MVSKLEKLIKESPLLGFAHHRILVDGDGKPFDYVFLEVNSTFERLTGLKRDDILNKTVRQCLPGFERSDFDWIAAYGEVALTGKEREFESYSELLEKWFRVYAHSTEKFFFTTLFLDITDHKRQTEELEGFFSVNLDLLCIADVEGNFVKTNHAWSEILGYSPEELDGRKFLEFVHPDDLEPTLKAMESLSQGDKVLNFVNRYRCRDGSYRFIEWRSHPKGRLIYAAARDITDRKKSEERLTEYRERLSKAQIFARAGTWEFDVNTSRLFWSPECEALFGVQEGTFEGTFEGFMRRIHPDDKDMVLKTTEPMVTLKKGFSLDYSHRIITDRGEVRWVKEFAGVVRDEGGKTEKVVGFVMDITEQKQAEKSLSESKKQLDMFFSQSLSGFFFMMLDEPIVWNDQSDKDRLLDYVMGHQRIVKVNQAMLDQYGAKEEDFIGLTPNELFSHDVDYGRTLWRGLFDKGRWHVETREKRMDGTDVLFDGDYICTYDDEGRITGHFGVQTDVTERKAGEEALARALEERRILLDNVQIQLWYLIDDHTYGAVNKAHGDFLGVDPEDLAFKDMYDIFPPEVVEECRKSNIEVFISGRPMQTEEWVPDSSGEPRLLSILKTPKLSPEGNVEYVVSSAYDITDQKQAEEALRIAKTKAEAASVAKSEFLANMSHEIRTPMNSVLGMTELLLDTPLEDEQRRFIQILRSSANSLLELINDILDFSKVEAGKLELKMVDFNLPTLLDHFGALMESTAKAKGLAFNLSLSSEVPPFLRGDPWRLRQILSNLTGNAIKFTSRGSVEIKVDLYCQNDTDVMVRFSVMDTGVGIPEDKMDLLFDKFSQLDSTSTRQHGGTGLGLAISKQLAELMGGGVGVESQEGVGSNFWFVVILERQPEGSFKDEVVLSEPSSTPRFERRNTRLLVVEDHHVNRIVVMEMIKKLGISADVAADGEEAVAAVMKGDYDLVLMDCQMPVMDGYEATRRIRAIGGEKGKVPIVAVTANAMSDDRDRSVEAGMDDYITKPISRRSLQEILERWLPIGDSEMESVSSGESKAGGIQVDNSNWDKSFLMDLLDGDVGVVDEVIRGFLSETPKKISSLSEGLASEDRRSVGLYSHTIKGSSNTVGATDLASIAFSVERSAEDGNLEDLLVLKDQLIQEFERLKVAMEGVI</sequence>
<accession>A0A1X7JGZ9</accession>
<comment type="subunit">
    <text evidence="14">At low DSF concentrations, interacts with RpfF.</text>
</comment>
<feature type="domain" description="Histidine kinase" evidence="18">
    <location>
        <begin position="662"/>
        <end position="883"/>
    </location>
</feature>
<feature type="domain" description="HPt" evidence="22">
    <location>
        <begin position="1066"/>
        <end position="1160"/>
    </location>
</feature>
<dbReference type="Pfam" id="PF00512">
    <property type="entry name" value="HisKA"/>
    <property type="match status" value="1"/>
</dbReference>
<feature type="modified residue" description="4-aspartylphosphate" evidence="17">
    <location>
        <position position="959"/>
    </location>
</feature>
<dbReference type="CDD" id="cd00082">
    <property type="entry name" value="HisKA"/>
    <property type="match status" value="1"/>
</dbReference>
<evidence type="ECO:0000256" key="5">
    <source>
        <dbReference type="ARBA" id="ARBA00022553"/>
    </source>
</evidence>
<evidence type="ECO:0000256" key="8">
    <source>
        <dbReference type="ARBA" id="ARBA00022741"/>
    </source>
</evidence>
<keyword evidence="7" id="KW-0812">Transmembrane</keyword>
<feature type="domain" description="PAC" evidence="21">
    <location>
        <begin position="466"/>
        <end position="518"/>
    </location>
</feature>
<name>A0A1X7JGZ9_9BACT</name>
<dbReference type="InterPro" id="IPR000014">
    <property type="entry name" value="PAS"/>
</dbReference>
<dbReference type="Gene3D" id="1.10.287.130">
    <property type="match status" value="1"/>
</dbReference>
<keyword evidence="12" id="KW-0902">Two-component regulatory system</keyword>
<dbReference type="Gene3D" id="3.40.50.2300">
    <property type="match status" value="1"/>
</dbReference>
<keyword evidence="9" id="KW-0418">Kinase</keyword>
<dbReference type="InterPro" id="IPR000700">
    <property type="entry name" value="PAS-assoc_C"/>
</dbReference>
<evidence type="ECO:0000259" key="20">
    <source>
        <dbReference type="PROSITE" id="PS50112"/>
    </source>
</evidence>
<dbReference type="CDD" id="cd17546">
    <property type="entry name" value="REC_hyHK_CKI1_RcsC-like"/>
    <property type="match status" value="1"/>
</dbReference>
<keyword evidence="4" id="KW-1003">Cell membrane</keyword>
<dbReference type="NCBIfam" id="TIGR00229">
    <property type="entry name" value="sensory_box"/>
    <property type="match status" value="5"/>
</dbReference>
<dbReference type="Gene3D" id="1.20.120.160">
    <property type="entry name" value="HPT domain"/>
    <property type="match status" value="1"/>
</dbReference>
<evidence type="ECO:0000256" key="11">
    <source>
        <dbReference type="ARBA" id="ARBA00022989"/>
    </source>
</evidence>
<dbReference type="InterPro" id="IPR004358">
    <property type="entry name" value="Sig_transdc_His_kin-like_C"/>
</dbReference>
<dbReference type="InterPro" id="IPR005467">
    <property type="entry name" value="His_kinase_dom"/>
</dbReference>
<dbReference type="InterPro" id="IPR013655">
    <property type="entry name" value="PAS_fold_3"/>
</dbReference>
<dbReference type="SMART" id="SM00091">
    <property type="entry name" value="PAS"/>
    <property type="match status" value="4"/>
</dbReference>
<dbReference type="InterPro" id="IPR001789">
    <property type="entry name" value="Sig_transdc_resp-reg_receiver"/>
</dbReference>
<evidence type="ECO:0000256" key="12">
    <source>
        <dbReference type="ARBA" id="ARBA00023012"/>
    </source>
</evidence>
<dbReference type="PROSITE" id="PS50113">
    <property type="entry name" value="PAC"/>
    <property type="match status" value="3"/>
</dbReference>
<dbReference type="CDD" id="cd00088">
    <property type="entry name" value="HPT"/>
    <property type="match status" value="1"/>
</dbReference>
<evidence type="ECO:0000256" key="7">
    <source>
        <dbReference type="ARBA" id="ARBA00022692"/>
    </source>
</evidence>
<dbReference type="InterPro" id="IPR013656">
    <property type="entry name" value="PAS_4"/>
</dbReference>
<evidence type="ECO:0000256" key="4">
    <source>
        <dbReference type="ARBA" id="ARBA00022475"/>
    </source>
</evidence>
<dbReference type="GO" id="GO:0005524">
    <property type="term" value="F:ATP binding"/>
    <property type="evidence" value="ECO:0007669"/>
    <property type="project" value="UniProtKB-KW"/>
</dbReference>
<dbReference type="InterPro" id="IPR011006">
    <property type="entry name" value="CheY-like_superfamily"/>
</dbReference>
<keyword evidence="6" id="KW-0808">Transferase</keyword>
<dbReference type="SMART" id="SM00388">
    <property type="entry name" value="HisKA"/>
    <property type="match status" value="1"/>
</dbReference>
<dbReference type="OrthoDB" id="187at2"/>
<evidence type="ECO:0000256" key="9">
    <source>
        <dbReference type="ARBA" id="ARBA00022777"/>
    </source>
</evidence>
<dbReference type="SMART" id="SM00086">
    <property type="entry name" value="PAC"/>
    <property type="match status" value="3"/>
</dbReference>
<evidence type="ECO:0000259" key="19">
    <source>
        <dbReference type="PROSITE" id="PS50110"/>
    </source>
</evidence>
<evidence type="ECO:0000256" key="15">
    <source>
        <dbReference type="ARBA" id="ARBA00068150"/>
    </source>
</evidence>
<feature type="modified residue" description="Phosphohistidine" evidence="16">
    <location>
        <position position="1105"/>
    </location>
</feature>
<dbReference type="PROSITE" id="PS50112">
    <property type="entry name" value="PAS"/>
    <property type="match status" value="1"/>
</dbReference>
<dbReference type="RefSeq" id="WP_085544400.1">
    <property type="nucleotide sequence ID" value="NZ_FXBB01000011.1"/>
</dbReference>
<dbReference type="EMBL" id="FXBB01000011">
    <property type="protein sequence ID" value="SMG26558.1"/>
    <property type="molecule type" value="Genomic_DNA"/>
</dbReference>
<evidence type="ECO:0000256" key="3">
    <source>
        <dbReference type="ARBA" id="ARBA00012438"/>
    </source>
</evidence>
<keyword evidence="5 17" id="KW-0597">Phosphoprotein</keyword>
<dbReference type="Pfam" id="PF02518">
    <property type="entry name" value="HATPase_c"/>
    <property type="match status" value="1"/>
</dbReference>
<dbReference type="STRING" id="561720.SAMN06275492_11155"/>
<dbReference type="InterPro" id="IPR036097">
    <property type="entry name" value="HisK_dim/P_sf"/>
</dbReference>
<dbReference type="AlphaFoldDB" id="A0A1X7JGZ9"/>
<gene>
    <name evidence="23" type="ORF">SAMN06275492_11155</name>
</gene>
<dbReference type="Gene3D" id="2.10.70.100">
    <property type="match status" value="1"/>
</dbReference>
<feature type="domain" description="PAC" evidence="21">
    <location>
        <begin position="321"/>
        <end position="373"/>
    </location>
</feature>
<dbReference type="Pfam" id="PF01627">
    <property type="entry name" value="Hpt"/>
    <property type="match status" value="1"/>
</dbReference>
<dbReference type="GO" id="GO:0000155">
    <property type="term" value="F:phosphorelay sensor kinase activity"/>
    <property type="evidence" value="ECO:0007669"/>
    <property type="project" value="InterPro"/>
</dbReference>
<keyword evidence="11" id="KW-1133">Transmembrane helix</keyword>
<feature type="domain" description="Response regulatory" evidence="19">
    <location>
        <begin position="910"/>
        <end position="1027"/>
    </location>
</feature>
<dbReference type="SMART" id="SM00448">
    <property type="entry name" value="REC"/>
    <property type="match status" value="1"/>
</dbReference>
<evidence type="ECO:0000256" key="14">
    <source>
        <dbReference type="ARBA" id="ARBA00064003"/>
    </source>
</evidence>
<dbReference type="InterPro" id="IPR036641">
    <property type="entry name" value="HPT_dom_sf"/>
</dbReference>
<dbReference type="Pfam" id="PF08447">
    <property type="entry name" value="PAS_3"/>
    <property type="match status" value="2"/>
</dbReference>
<dbReference type="EC" id="2.7.13.3" evidence="3"/>
<dbReference type="CDD" id="cd00130">
    <property type="entry name" value="PAS"/>
    <property type="match status" value="4"/>
</dbReference>
<proteinExistence type="predicted"/>
<keyword evidence="13" id="KW-0472">Membrane</keyword>
<evidence type="ECO:0000256" key="6">
    <source>
        <dbReference type="ARBA" id="ARBA00022679"/>
    </source>
</evidence>
<dbReference type="InterPro" id="IPR001610">
    <property type="entry name" value="PAC"/>
</dbReference>
<dbReference type="PANTHER" id="PTHR45339">
    <property type="entry name" value="HYBRID SIGNAL TRANSDUCTION HISTIDINE KINASE J"/>
    <property type="match status" value="1"/>
</dbReference>
<feature type="domain" description="PAC" evidence="21">
    <location>
        <begin position="592"/>
        <end position="644"/>
    </location>
</feature>
<dbReference type="InterPro" id="IPR003661">
    <property type="entry name" value="HisK_dim/P_dom"/>
</dbReference>
<evidence type="ECO:0000313" key="24">
    <source>
        <dbReference type="Proteomes" id="UP000193355"/>
    </source>
</evidence>
<keyword evidence="10" id="KW-0067">ATP-binding</keyword>
<evidence type="ECO:0000256" key="17">
    <source>
        <dbReference type="PROSITE-ProRule" id="PRU00169"/>
    </source>
</evidence>
<evidence type="ECO:0000259" key="22">
    <source>
        <dbReference type="PROSITE" id="PS50894"/>
    </source>
</evidence>
<keyword evidence="24" id="KW-1185">Reference proteome</keyword>
<dbReference type="Gene3D" id="3.30.450.20">
    <property type="entry name" value="PAS domain"/>
    <property type="match status" value="5"/>
</dbReference>
<dbReference type="Pfam" id="PF13426">
    <property type="entry name" value="PAS_9"/>
    <property type="match status" value="2"/>
</dbReference>
<dbReference type="InterPro" id="IPR035965">
    <property type="entry name" value="PAS-like_dom_sf"/>
</dbReference>
<dbReference type="PROSITE" id="PS50109">
    <property type="entry name" value="HIS_KIN"/>
    <property type="match status" value="1"/>
</dbReference>
<dbReference type="Gene3D" id="3.30.565.10">
    <property type="entry name" value="Histidine kinase-like ATPase, C-terminal domain"/>
    <property type="match status" value="1"/>
</dbReference>
<dbReference type="PROSITE" id="PS50110">
    <property type="entry name" value="RESPONSE_REGULATORY"/>
    <property type="match status" value="1"/>
</dbReference>
<dbReference type="SUPFAM" id="SSF47226">
    <property type="entry name" value="Histidine-containing phosphotransfer domain, HPT domain"/>
    <property type="match status" value="1"/>
</dbReference>
<evidence type="ECO:0000259" key="18">
    <source>
        <dbReference type="PROSITE" id="PS50109"/>
    </source>
</evidence>
<comment type="catalytic activity">
    <reaction evidence="1">
        <text>ATP + protein L-histidine = ADP + protein N-phospho-L-histidine.</text>
        <dbReference type="EC" id="2.7.13.3"/>
    </reaction>
</comment>
<evidence type="ECO:0000256" key="13">
    <source>
        <dbReference type="ARBA" id="ARBA00023136"/>
    </source>
</evidence>
<dbReference type="InterPro" id="IPR003594">
    <property type="entry name" value="HATPase_dom"/>
</dbReference>
<dbReference type="InterPro" id="IPR036890">
    <property type="entry name" value="HATPase_C_sf"/>
</dbReference>